<gene>
    <name evidence="2" type="ORF">FC81_GL000245</name>
</gene>
<dbReference type="EMBL" id="AZEF01000058">
    <property type="protein sequence ID" value="KRL00194.1"/>
    <property type="molecule type" value="Genomic_DNA"/>
</dbReference>
<evidence type="ECO:0000313" key="2">
    <source>
        <dbReference type="EMBL" id="KRL00194.1"/>
    </source>
</evidence>
<feature type="transmembrane region" description="Helical" evidence="1">
    <location>
        <begin position="5"/>
        <end position="23"/>
    </location>
</feature>
<dbReference type="PATRIC" id="fig|1423731.3.peg.254"/>
<reference evidence="2 3" key="1">
    <citation type="journal article" date="2015" name="Genome Announc.">
        <title>Expanding the biotechnology potential of lactobacilli through comparative genomics of 213 strains and associated genera.</title>
        <authorList>
            <person name="Sun Z."/>
            <person name="Harris H.M."/>
            <person name="McCann A."/>
            <person name="Guo C."/>
            <person name="Argimon S."/>
            <person name="Zhang W."/>
            <person name="Yang X."/>
            <person name="Jeffery I.B."/>
            <person name="Cooney J.C."/>
            <person name="Kagawa T.F."/>
            <person name="Liu W."/>
            <person name="Song Y."/>
            <person name="Salvetti E."/>
            <person name="Wrobel A."/>
            <person name="Rasinkangas P."/>
            <person name="Parkhill J."/>
            <person name="Rea M.C."/>
            <person name="O'Sullivan O."/>
            <person name="Ritari J."/>
            <person name="Douillard F.P."/>
            <person name="Paul Ross R."/>
            <person name="Yang R."/>
            <person name="Briner A.E."/>
            <person name="Felis G.E."/>
            <person name="de Vos W.M."/>
            <person name="Barrangou R."/>
            <person name="Klaenhammer T.R."/>
            <person name="Caufield P.W."/>
            <person name="Cui Y."/>
            <person name="Zhang H."/>
            <person name="O'Toole P.W."/>
        </authorList>
    </citation>
    <scope>NUCLEOTIDE SEQUENCE [LARGE SCALE GENOMIC DNA]</scope>
    <source>
        <strain evidence="2 3">DSM 19910</strain>
    </source>
</reference>
<keyword evidence="1" id="KW-0812">Transmembrane</keyword>
<protein>
    <submittedName>
        <fullName evidence="2">Uncharacterized protein</fullName>
    </submittedName>
</protein>
<dbReference type="AlphaFoldDB" id="A0A0R1M572"/>
<name>A0A0R1M572_9LACO</name>
<comment type="caution">
    <text evidence="2">The sequence shown here is derived from an EMBL/GenBank/DDBJ whole genome shotgun (WGS) entry which is preliminary data.</text>
</comment>
<keyword evidence="1" id="KW-1133">Transmembrane helix</keyword>
<feature type="transmembrane region" description="Helical" evidence="1">
    <location>
        <begin position="29"/>
        <end position="51"/>
    </location>
</feature>
<accession>A0A0R1M572</accession>
<dbReference type="Proteomes" id="UP000051621">
    <property type="component" value="Unassembled WGS sequence"/>
</dbReference>
<keyword evidence="3" id="KW-1185">Reference proteome</keyword>
<evidence type="ECO:0000313" key="3">
    <source>
        <dbReference type="Proteomes" id="UP000051621"/>
    </source>
</evidence>
<sequence length="56" mass="6313">MQNFLFKYIQGVLLVLGMLLLIIGVAFTWGFFIAVMLAGLLMIVLAFLINYERSEG</sequence>
<evidence type="ECO:0000256" key="1">
    <source>
        <dbReference type="SAM" id="Phobius"/>
    </source>
</evidence>
<proteinExistence type="predicted"/>
<organism evidence="2 3">
    <name type="scientific">Liquorilactobacillus capillatus DSM 19910</name>
    <dbReference type="NCBI Taxonomy" id="1423731"/>
    <lineage>
        <taxon>Bacteria</taxon>
        <taxon>Bacillati</taxon>
        <taxon>Bacillota</taxon>
        <taxon>Bacilli</taxon>
        <taxon>Lactobacillales</taxon>
        <taxon>Lactobacillaceae</taxon>
        <taxon>Liquorilactobacillus</taxon>
    </lineage>
</organism>
<keyword evidence="1" id="KW-0472">Membrane</keyword>